<evidence type="ECO:0000259" key="7">
    <source>
        <dbReference type="PROSITE" id="PS51456"/>
    </source>
</evidence>
<keyword evidence="5 6" id="KW-0009">Actin-binding</keyword>
<dbReference type="AlphaFoldDB" id="A0AAD4R5P6"/>
<keyword evidence="9" id="KW-1185">Reference proteome</keyword>
<dbReference type="Gene3D" id="3.30.70.1590">
    <property type="match status" value="1"/>
</dbReference>
<reference evidence="8" key="1">
    <citation type="submission" date="2022-01" db="EMBL/GenBank/DDBJ databases">
        <title>Genome Sequence Resource for Two Populations of Ditylenchus destructor, the Migratory Endoparasitic Phytonematode.</title>
        <authorList>
            <person name="Zhang H."/>
            <person name="Lin R."/>
            <person name="Xie B."/>
        </authorList>
    </citation>
    <scope>NUCLEOTIDE SEQUENCE</scope>
    <source>
        <strain evidence="8">BazhouSP</strain>
    </source>
</reference>
<dbReference type="GO" id="GO:0030048">
    <property type="term" value="P:actin filament-based movement"/>
    <property type="evidence" value="ECO:0007669"/>
    <property type="project" value="TreeGrafter"/>
</dbReference>
<dbReference type="SUPFAM" id="SSF52540">
    <property type="entry name" value="P-loop containing nucleoside triphosphate hydrolases"/>
    <property type="match status" value="1"/>
</dbReference>
<dbReference type="Proteomes" id="UP001201812">
    <property type="component" value="Unassembled WGS sequence"/>
</dbReference>
<dbReference type="Pfam" id="PF25301">
    <property type="entry name" value="CUT_C"/>
    <property type="match status" value="1"/>
</dbReference>
<dbReference type="Pfam" id="PF00063">
    <property type="entry name" value="Myosin_head"/>
    <property type="match status" value="1"/>
</dbReference>
<accession>A0AAD4R5P6</accession>
<feature type="region of interest" description="Actin-binding" evidence="6">
    <location>
        <begin position="900"/>
        <end position="922"/>
    </location>
</feature>
<dbReference type="Gene3D" id="1.20.120.720">
    <property type="entry name" value="Myosin VI head, motor domain, U50 subdomain"/>
    <property type="match status" value="1"/>
</dbReference>
<dbReference type="GO" id="GO:0030139">
    <property type="term" value="C:endocytic vesicle"/>
    <property type="evidence" value="ECO:0007669"/>
    <property type="project" value="TreeGrafter"/>
</dbReference>
<dbReference type="InterPro" id="IPR057475">
    <property type="entry name" value="CUT_C"/>
</dbReference>
<name>A0AAD4R5P6_9BILA</name>
<evidence type="ECO:0000256" key="6">
    <source>
        <dbReference type="PROSITE-ProRule" id="PRU00782"/>
    </source>
</evidence>
<dbReference type="Gene3D" id="6.10.220.10">
    <property type="match status" value="1"/>
</dbReference>
<dbReference type="PROSITE" id="PS51456">
    <property type="entry name" value="MYOSIN_MOTOR"/>
    <property type="match status" value="1"/>
</dbReference>
<keyword evidence="1 6" id="KW-0547">Nucleotide-binding</keyword>
<dbReference type="PANTHER" id="PTHR13140:SF745">
    <property type="entry name" value="UNCONVENTIONAL MYOSIN-VI"/>
    <property type="match status" value="1"/>
</dbReference>
<dbReference type="InterPro" id="IPR056953">
    <property type="entry name" value="CUT_N"/>
</dbReference>
<dbReference type="InterPro" id="IPR036961">
    <property type="entry name" value="Kinesin_motor_dom_sf"/>
</dbReference>
<feature type="binding site" evidence="6">
    <location>
        <begin position="406"/>
        <end position="413"/>
    </location>
    <ligand>
        <name>ATP</name>
        <dbReference type="ChEBI" id="CHEBI:30616"/>
    </ligand>
</feature>
<proteinExistence type="inferred from homology"/>
<dbReference type="GO" id="GO:0000146">
    <property type="term" value="F:microfilament motor activity"/>
    <property type="evidence" value="ECO:0007669"/>
    <property type="project" value="TreeGrafter"/>
</dbReference>
<dbReference type="SMART" id="SM00242">
    <property type="entry name" value="MYSc"/>
    <property type="match status" value="1"/>
</dbReference>
<dbReference type="GO" id="GO:0005524">
    <property type="term" value="F:ATP binding"/>
    <property type="evidence" value="ECO:0007669"/>
    <property type="project" value="UniProtKB-UniRule"/>
</dbReference>
<dbReference type="InterPro" id="IPR001507">
    <property type="entry name" value="ZP_dom"/>
</dbReference>
<dbReference type="PANTHER" id="PTHR13140">
    <property type="entry name" value="MYOSIN"/>
    <property type="match status" value="1"/>
</dbReference>
<comment type="caution">
    <text evidence="8">The sequence shown here is derived from an EMBL/GenBank/DDBJ whole genome shotgun (WGS) entry which is preliminary data.</text>
</comment>
<dbReference type="InterPro" id="IPR008989">
    <property type="entry name" value="Myosin_S1_N"/>
</dbReference>
<dbReference type="GO" id="GO:0016459">
    <property type="term" value="C:myosin complex"/>
    <property type="evidence" value="ECO:0007669"/>
    <property type="project" value="UniProtKB-KW"/>
</dbReference>
<organism evidence="8 9">
    <name type="scientific">Ditylenchus destructor</name>
    <dbReference type="NCBI Taxonomy" id="166010"/>
    <lineage>
        <taxon>Eukaryota</taxon>
        <taxon>Metazoa</taxon>
        <taxon>Ecdysozoa</taxon>
        <taxon>Nematoda</taxon>
        <taxon>Chromadorea</taxon>
        <taxon>Rhabditida</taxon>
        <taxon>Tylenchina</taxon>
        <taxon>Tylenchomorpha</taxon>
        <taxon>Sphaerularioidea</taxon>
        <taxon>Anguinidae</taxon>
        <taxon>Anguininae</taxon>
        <taxon>Ditylenchus</taxon>
    </lineage>
</organism>
<evidence type="ECO:0000313" key="9">
    <source>
        <dbReference type="Proteomes" id="UP001201812"/>
    </source>
</evidence>
<keyword evidence="2 6" id="KW-0067">ATP-binding</keyword>
<comment type="similarity">
    <text evidence="6">Belongs to the TRAFAC class myosin-kinesin ATPase superfamily. Myosin family.</text>
</comment>
<dbReference type="InterPro" id="IPR027417">
    <property type="entry name" value="P-loop_NTPase"/>
</dbReference>
<keyword evidence="3 6" id="KW-0518">Myosin</keyword>
<gene>
    <name evidence="8" type="ORF">DdX_09893</name>
</gene>
<dbReference type="Gene3D" id="1.10.10.820">
    <property type="match status" value="1"/>
</dbReference>
<dbReference type="SMART" id="SM00241">
    <property type="entry name" value="ZP"/>
    <property type="match status" value="1"/>
</dbReference>
<evidence type="ECO:0000256" key="2">
    <source>
        <dbReference type="ARBA" id="ARBA00022840"/>
    </source>
</evidence>
<evidence type="ECO:0000256" key="1">
    <source>
        <dbReference type="ARBA" id="ARBA00022741"/>
    </source>
</evidence>
<dbReference type="EMBL" id="JAKKPZ010000020">
    <property type="protein sequence ID" value="KAI1711932.1"/>
    <property type="molecule type" value="Genomic_DNA"/>
</dbReference>
<sequence>MKNRGCEVKAQDACVPLALSKNHKDGPPGSEFRKLALRHKRNDTVQAEMGSLCTVSFPFDGNGGGCPAMRRKRLFDGSGSIQVTAVVTVSFHPHFITQIDRMYRIQCISIRSTAMVKTAFHVNKNNASRKNARREEPHRVPGPICRYEILLGGPNGKPAQLSDSLSDQILYHKWSCDVVRNNSVDYCFLVHTCFTQNANNSKPTMGQRILDERGCSVKKYLLENLVYSAESIPEIADHTSYIQTRLTAGQLMRISYNNRKLVHVRDKEHGYILGKLVDIGIDALTVEIIGDGSKKVELPFDDVFAAEEDLIKDVDDNCALMYLNEGTLLHNLKLRYNRKQIYTYVANLLVSVNPYEKISGLYDEETMLNYRGKSLGSQPPHLYAIADKAYRDMRTLKQSQSILVLGESGAGKTESQKCILKYLCHCYSQSSGRIEESILNSNPILEAFGNARTSRNNNSSRFGKFVEVHFDRQYNVIGGYISHYLLEKSRVCHQLGSERNYHVFFQLFTGEMAEKLKLSQPADYNYLRHGCTQFFSDGCSHDKQSDLTLRDSLIDDANNFELLCQALDGIGFSDTQRNSLFNILGGILHLGNIEFSENVSDSKGGSRISDSSESSINNASQMLGLDLIHLSRCLTSRLMQPTRGGRKGTLINVPLKVNEAIAARDAFAKTIYSRLFDYIVAYINKCISATHSHGYIGILDIAGFESFDTNSFEQLCINYCNEKLQLFFNQRIMQQEQLIYEQECLGVPKIDFVDNEACIDLFEANRVGIFPVLDEEAKLPQSSSKHFTSNVHQLNQKSILIEVPRKSHIRRYRTLRDDEGFIINHYAGPVCYETGSFLDKNNDALHESLEALLGESNDLLLSKIFGSEAPGSMKTSDSARRPSIGRLNIASVSNKFRTQLELLLNKLNQSGTHFIHCVKPNDEMKPSCFNGIHITNQLKCSGIINVLKLMQNGYPSRVVFSELYDTYHPSMPTRLAELDPRQFCQYLFHALGLRGIDYKFGLTKIFFRAGKMVEFDQLVKQDSEHVDALVKKAHSQMLRLRWRKVQYGTLCVVKLSQQIKDRAMHRKEIEARRKCWKTLIAFVRASVKLRKVIENKKVAVVNERPTYDEQMDEPPKKIMKYNVANWSYGKLREAINTPARIGIPPEDMASGNPENPGFGQVTDPPSPLGFGRVIRQSLPLDEPSRLVSVSSPNRDSTGRYGFRKSGKSWIGPGHRSSVAARIWACDTSIASSRRAKSIGTGFKPASGFHRKIFT</sequence>
<evidence type="ECO:0000256" key="5">
    <source>
        <dbReference type="ARBA" id="ARBA00023203"/>
    </source>
</evidence>
<dbReference type="GO" id="GO:0007015">
    <property type="term" value="P:actin filament organization"/>
    <property type="evidence" value="ECO:0007669"/>
    <property type="project" value="TreeGrafter"/>
</dbReference>
<protein>
    <submittedName>
        <fullName evidence="8">Myosin head (Motor domain) domain-containing protein</fullName>
    </submittedName>
</protein>
<dbReference type="PRINTS" id="PR00193">
    <property type="entry name" value="MYOSINHEAVY"/>
</dbReference>
<dbReference type="GO" id="GO:0051015">
    <property type="term" value="F:actin filament binding"/>
    <property type="evidence" value="ECO:0007669"/>
    <property type="project" value="InterPro"/>
</dbReference>
<evidence type="ECO:0000313" key="8">
    <source>
        <dbReference type="EMBL" id="KAI1711932.1"/>
    </source>
</evidence>
<dbReference type="Gene3D" id="2.30.30.360">
    <property type="entry name" value="Myosin S1 fragment, N-terminal"/>
    <property type="match status" value="1"/>
</dbReference>
<keyword evidence="4 6" id="KW-0505">Motor protein</keyword>
<dbReference type="Pfam" id="PF25057">
    <property type="entry name" value="CUT_N"/>
    <property type="match status" value="1"/>
</dbReference>
<evidence type="ECO:0000256" key="4">
    <source>
        <dbReference type="ARBA" id="ARBA00023175"/>
    </source>
</evidence>
<dbReference type="Gene3D" id="3.40.850.10">
    <property type="entry name" value="Kinesin motor domain"/>
    <property type="match status" value="1"/>
</dbReference>
<dbReference type="InterPro" id="IPR001609">
    <property type="entry name" value="Myosin_head_motor_dom-like"/>
</dbReference>
<evidence type="ECO:0000256" key="3">
    <source>
        <dbReference type="ARBA" id="ARBA00023123"/>
    </source>
</evidence>
<dbReference type="Gene3D" id="1.20.58.530">
    <property type="match status" value="1"/>
</dbReference>
<dbReference type="GO" id="GO:0005886">
    <property type="term" value="C:plasma membrane"/>
    <property type="evidence" value="ECO:0007669"/>
    <property type="project" value="TreeGrafter"/>
</dbReference>
<feature type="domain" description="Myosin motor" evidence="7">
    <location>
        <begin position="312"/>
        <end position="1023"/>
    </location>
</feature>